<dbReference type="Proteomes" id="UP001159363">
    <property type="component" value="Chromosome 2"/>
</dbReference>
<keyword evidence="2" id="KW-1185">Reference proteome</keyword>
<dbReference type="PANTHER" id="PTHR47326">
    <property type="entry name" value="TRANSPOSABLE ELEMENT TC3 TRANSPOSASE-LIKE PROTEIN"/>
    <property type="match status" value="1"/>
</dbReference>
<dbReference type="PANTHER" id="PTHR47326:SF1">
    <property type="entry name" value="HTH PSQ-TYPE DOMAIN-CONTAINING PROTEIN"/>
    <property type="match status" value="1"/>
</dbReference>
<evidence type="ECO:0000313" key="1">
    <source>
        <dbReference type="EMBL" id="KAJ8891796.1"/>
    </source>
</evidence>
<sequence length="272" mass="30221">MAVSLTGGIHSFVLSDRRRRSGFKGSYTRRQLRVSRAICICFTAGILISKRPNVAYTQIIILGRFISPLCQLNAGSDRTAIAPLALSSYLERDRFIGHRVGISPPGIVVVGTECTILIVAECIDQTPSIMGNWKNNISKTSDRRRTKINVVSAVAVNSQVSSRAIARESGMSRISVLNILLRNNIHPYNVCLLQELHGNDFENCVNFCTWKLRHDTSELLGVLFRDKATFTNHDKTNLKKHALLVSKQTPMTSSNVMSASMECKCVVWNSKP</sequence>
<evidence type="ECO:0000313" key="2">
    <source>
        <dbReference type="Proteomes" id="UP001159363"/>
    </source>
</evidence>
<accession>A0ABQ9I577</accession>
<protein>
    <recommendedName>
        <fullName evidence="3">Transposase</fullName>
    </recommendedName>
</protein>
<reference evidence="1 2" key="1">
    <citation type="submission" date="2023-02" db="EMBL/GenBank/DDBJ databases">
        <title>LHISI_Scaffold_Assembly.</title>
        <authorList>
            <person name="Stuart O.P."/>
            <person name="Cleave R."/>
            <person name="Magrath M.J.L."/>
            <person name="Mikheyev A.S."/>
        </authorList>
    </citation>
    <scope>NUCLEOTIDE SEQUENCE [LARGE SCALE GENOMIC DNA]</scope>
    <source>
        <strain evidence="1">Daus_M_001</strain>
        <tissue evidence="1">Leg muscle</tissue>
    </source>
</reference>
<gene>
    <name evidence="1" type="ORF">PR048_004350</name>
</gene>
<proteinExistence type="predicted"/>
<comment type="caution">
    <text evidence="1">The sequence shown here is derived from an EMBL/GenBank/DDBJ whole genome shotgun (WGS) entry which is preliminary data.</text>
</comment>
<name>A0ABQ9I577_9NEOP</name>
<evidence type="ECO:0008006" key="3">
    <source>
        <dbReference type="Google" id="ProtNLM"/>
    </source>
</evidence>
<dbReference type="EMBL" id="JARBHB010000002">
    <property type="protein sequence ID" value="KAJ8891796.1"/>
    <property type="molecule type" value="Genomic_DNA"/>
</dbReference>
<organism evidence="1 2">
    <name type="scientific">Dryococelus australis</name>
    <dbReference type="NCBI Taxonomy" id="614101"/>
    <lineage>
        <taxon>Eukaryota</taxon>
        <taxon>Metazoa</taxon>
        <taxon>Ecdysozoa</taxon>
        <taxon>Arthropoda</taxon>
        <taxon>Hexapoda</taxon>
        <taxon>Insecta</taxon>
        <taxon>Pterygota</taxon>
        <taxon>Neoptera</taxon>
        <taxon>Polyneoptera</taxon>
        <taxon>Phasmatodea</taxon>
        <taxon>Verophasmatodea</taxon>
        <taxon>Anareolatae</taxon>
        <taxon>Phasmatidae</taxon>
        <taxon>Eurycanthinae</taxon>
        <taxon>Dryococelus</taxon>
    </lineage>
</organism>